<dbReference type="EMBL" id="CM055108">
    <property type="protein sequence ID" value="KAJ7525858.1"/>
    <property type="molecule type" value="Genomic_DNA"/>
</dbReference>
<organism evidence="1 2">
    <name type="scientific">Diphasiastrum complanatum</name>
    <name type="common">Issler's clubmoss</name>
    <name type="synonym">Lycopodium complanatum</name>
    <dbReference type="NCBI Taxonomy" id="34168"/>
    <lineage>
        <taxon>Eukaryota</taxon>
        <taxon>Viridiplantae</taxon>
        <taxon>Streptophyta</taxon>
        <taxon>Embryophyta</taxon>
        <taxon>Tracheophyta</taxon>
        <taxon>Lycopodiopsida</taxon>
        <taxon>Lycopodiales</taxon>
        <taxon>Lycopodiaceae</taxon>
        <taxon>Lycopodioideae</taxon>
        <taxon>Diphasiastrum</taxon>
    </lineage>
</organism>
<keyword evidence="2" id="KW-1185">Reference proteome</keyword>
<accession>A0ACC2B7V5</accession>
<reference evidence="2" key="1">
    <citation type="journal article" date="2024" name="Proc. Natl. Acad. Sci. U.S.A.">
        <title>Extraordinary preservation of gene collinearity over three hundred million years revealed in homosporous lycophytes.</title>
        <authorList>
            <person name="Li C."/>
            <person name="Wickell D."/>
            <person name="Kuo L.Y."/>
            <person name="Chen X."/>
            <person name="Nie B."/>
            <person name="Liao X."/>
            <person name="Peng D."/>
            <person name="Ji J."/>
            <person name="Jenkins J."/>
            <person name="Williams M."/>
            <person name="Shu S."/>
            <person name="Plott C."/>
            <person name="Barry K."/>
            <person name="Rajasekar S."/>
            <person name="Grimwood J."/>
            <person name="Han X."/>
            <person name="Sun S."/>
            <person name="Hou Z."/>
            <person name="He W."/>
            <person name="Dai G."/>
            <person name="Sun C."/>
            <person name="Schmutz J."/>
            <person name="Leebens-Mack J.H."/>
            <person name="Li F.W."/>
            <person name="Wang L."/>
        </authorList>
    </citation>
    <scope>NUCLEOTIDE SEQUENCE [LARGE SCALE GENOMIC DNA]</scope>
    <source>
        <strain evidence="2">cv. PW_Plant_1</strain>
    </source>
</reference>
<dbReference type="Proteomes" id="UP001162992">
    <property type="component" value="Chromosome 17"/>
</dbReference>
<name>A0ACC2B7V5_DIPCM</name>
<sequence length="552" mass="61764">MARRSERSRSNQDPSMNTKESQPTKDAKCTEKFLVNGDSLQEKVTSQRPSKKKIVAFRNDFVADRDPLQHWFANVLEMKLGNHHASTYESNDHLPKIEGILERCQKSSIYGVAQQHAVDRSESTQFLALRTAFHLSAVPNTLLCREAEFKKVMEFCKDCISSQKAKSLYICGCPGSGKSLTLEKVRQQIADWAKEVGMEAPKVAVTNCTSLSDPRDIYHRVLDSLELRQTHATSQISHSSCLKEIKKRLCKSDTSRGNSLKRMWLLIVDEMDFLITRDQSVLYELFRLSTYEGSCCILIGIANAIDLTDRFLPNLRSLKCEPNVITFPAYGKDQIVTIVKQRLESVNINAFQSFALELCARKLAAASGDMRKALDVCRSAVEIAEKEEKETVLSNGAMGSHTKVSPDGKVIENGNMKLMSKDQADCAMVKIDHMAKALARTFRSPVVETIQGLPQHSQMVLCSAVRLFRKGKKDALLGELNKAYLDFCKANAIHALGPPEFSSLCRVLADQALLCLGTAKEDRLKKVSLQVNETDVVFALQEVRFFRNNLGS</sequence>
<evidence type="ECO:0000313" key="2">
    <source>
        <dbReference type="Proteomes" id="UP001162992"/>
    </source>
</evidence>
<comment type="caution">
    <text evidence="1">The sequence shown here is derived from an EMBL/GenBank/DDBJ whole genome shotgun (WGS) entry which is preliminary data.</text>
</comment>
<protein>
    <submittedName>
        <fullName evidence="1">Uncharacterized protein</fullName>
    </submittedName>
</protein>
<proteinExistence type="predicted"/>
<gene>
    <name evidence="1" type="ORF">O6H91_17G070500</name>
</gene>
<evidence type="ECO:0000313" key="1">
    <source>
        <dbReference type="EMBL" id="KAJ7525858.1"/>
    </source>
</evidence>